<reference evidence="2 3" key="1">
    <citation type="journal article" date="2012" name="J. Bacteriol.">
        <title>Genome sequence of "Candidatus Nitrosopumilus salaria" BD31, an ammonia-oxidizing archaeon from the San Francisco Bay estuary.</title>
        <authorList>
            <person name="Mosier A.C."/>
            <person name="Allen E.E."/>
            <person name="Kim M."/>
            <person name="Ferriera S."/>
            <person name="Francis C.A."/>
        </authorList>
    </citation>
    <scope>NUCLEOTIDE SEQUENCE [LARGE SCALE GENOMIC DNA]</scope>
    <source>
        <strain evidence="2 3">BD31</strain>
    </source>
</reference>
<keyword evidence="1" id="KW-0812">Transmembrane</keyword>
<keyword evidence="1" id="KW-1133">Transmembrane helix</keyword>
<dbReference type="EMBL" id="AEXL02000090">
    <property type="protein sequence ID" value="EIJ65831.1"/>
    <property type="molecule type" value="Genomic_DNA"/>
</dbReference>
<dbReference type="Proteomes" id="UP000003423">
    <property type="component" value="Unassembled WGS sequence"/>
</dbReference>
<dbReference type="AlphaFoldDB" id="I3D288"/>
<dbReference type="PATRIC" id="fig|859350.6.peg.1104"/>
<feature type="transmembrane region" description="Helical" evidence="1">
    <location>
        <begin position="27"/>
        <end position="45"/>
    </location>
</feature>
<keyword evidence="3" id="KW-1185">Reference proteome</keyword>
<evidence type="ECO:0000313" key="3">
    <source>
        <dbReference type="Proteomes" id="UP000003423"/>
    </source>
</evidence>
<organism evidence="2 3">
    <name type="scientific">Candidatus Nitrosopumilus salarius BD31</name>
    <dbReference type="NCBI Taxonomy" id="859350"/>
    <lineage>
        <taxon>Archaea</taxon>
        <taxon>Nitrososphaerota</taxon>
        <taxon>Nitrososphaeria</taxon>
        <taxon>Nitrosopumilales</taxon>
        <taxon>Nitrosopumilaceae</taxon>
        <taxon>Nitrosopumilus</taxon>
    </lineage>
</organism>
<proteinExistence type="predicted"/>
<comment type="caution">
    <text evidence="2">The sequence shown here is derived from an EMBL/GenBank/DDBJ whole genome shotgun (WGS) entry which is preliminary data.</text>
</comment>
<sequence length="150" mass="17158">MSQIPQMECSHPVFMLKKQDKLLQSRTIIPALFGILVIGITQFGYAEEFEESTYIAVDVEGFEQPQSKYNYEEITIIGHVEDYSRGDKLTIQIINPDETQEEINTYASKKGDIYTMIHITIDSQIGIHEVILTYQGMEIASTSFEILENQ</sequence>
<evidence type="ECO:0000313" key="2">
    <source>
        <dbReference type="EMBL" id="EIJ65831.1"/>
    </source>
</evidence>
<protein>
    <submittedName>
        <fullName evidence="2">Uncharacterized protein</fullName>
    </submittedName>
</protein>
<name>I3D288_9ARCH</name>
<evidence type="ECO:0000256" key="1">
    <source>
        <dbReference type="SAM" id="Phobius"/>
    </source>
</evidence>
<keyword evidence="1" id="KW-0472">Membrane</keyword>
<accession>I3D288</accession>
<gene>
    <name evidence="2" type="ORF">BD31_I0177</name>
</gene>